<dbReference type="InterPro" id="IPR000771">
    <property type="entry name" value="FBA_II"/>
</dbReference>
<proteinExistence type="predicted"/>
<dbReference type="CDD" id="cd00947">
    <property type="entry name" value="TBP_aldolase_IIB"/>
    <property type="match status" value="1"/>
</dbReference>
<dbReference type="RefSeq" id="WP_307225339.1">
    <property type="nucleotide sequence ID" value="NZ_CP116940.1"/>
</dbReference>
<reference evidence="2 3" key="1">
    <citation type="submission" date="2023-07" db="EMBL/GenBank/DDBJ databases">
        <title>Genomic Encyclopedia of Type Strains, Phase IV (KMG-IV): sequencing the most valuable type-strain genomes for metagenomic binning, comparative biology and taxonomic classification.</title>
        <authorList>
            <person name="Goeker M."/>
        </authorList>
    </citation>
    <scope>NUCLEOTIDE SEQUENCE [LARGE SCALE GENOMIC DNA]</scope>
    <source>
        <strain evidence="2 3">DSM 16980</strain>
    </source>
</reference>
<dbReference type="PROSITE" id="PS00602">
    <property type="entry name" value="ALDOLASE_CLASS_II_1"/>
    <property type="match status" value="1"/>
</dbReference>
<comment type="cofactor">
    <cofactor evidence="1">
        <name>Zn(2+)</name>
        <dbReference type="ChEBI" id="CHEBI:29105"/>
    </cofactor>
</comment>
<dbReference type="InterPro" id="IPR013785">
    <property type="entry name" value="Aldolase_TIM"/>
</dbReference>
<dbReference type="PANTHER" id="PTHR30304:SF0">
    <property type="entry name" value="D-TAGATOSE-1,6-BISPHOSPHATE ALDOLASE SUBUNIT GATY-RELATED"/>
    <property type="match status" value="1"/>
</dbReference>
<dbReference type="PROSITE" id="PS00806">
    <property type="entry name" value="ALDOLASE_CLASS_II_2"/>
    <property type="match status" value="1"/>
</dbReference>
<accession>A0ABT9YB91</accession>
<evidence type="ECO:0000256" key="1">
    <source>
        <dbReference type="ARBA" id="ARBA00001947"/>
    </source>
</evidence>
<evidence type="ECO:0000313" key="2">
    <source>
        <dbReference type="EMBL" id="MDQ0205102.1"/>
    </source>
</evidence>
<organism evidence="2 3">
    <name type="scientific">Pectinatus haikarae</name>
    <dbReference type="NCBI Taxonomy" id="349096"/>
    <lineage>
        <taxon>Bacteria</taxon>
        <taxon>Bacillati</taxon>
        <taxon>Bacillota</taxon>
        <taxon>Negativicutes</taxon>
        <taxon>Selenomonadales</taxon>
        <taxon>Selenomonadaceae</taxon>
        <taxon>Pectinatus</taxon>
    </lineage>
</organism>
<dbReference type="PANTHER" id="PTHR30304">
    <property type="entry name" value="D-TAGATOSE-1,6-BISPHOSPHATE ALDOLASE"/>
    <property type="match status" value="1"/>
</dbReference>
<dbReference type="Gene3D" id="3.20.20.70">
    <property type="entry name" value="Aldolase class I"/>
    <property type="match status" value="1"/>
</dbReference>
<dbReference type="Proteomes" id="UP001239167">
    <property type="component" value="Unassembled WGS sequence"/>
</dbReference>
<keyword evidence="3" id="KW-1185">Reference proteome</keyword>
<protein>
    <submittedName>
        <fullName evidence="2">Ketose-bisphosphate aldolase</fullName>
    </submittedName>
</protein>
<dbReference type="NCBIfam" id="NF005943">
    <property type="entry name" value="PRK07998.1"/>
    <property type="match status" value="1"/>
</dbReference>
<evidence type="ECO:0000313" key="3">
    <source>
        <dbReference type="Proteomes" id="UP001239167"/>
    </source>
</evidence>
<dbReference type="Pfam" id="PF01116">
    <property type="entry name" value="F_bP_aldolase"/>
    <property type="match status" value="1"/>
</dbReference>
<dbReference type="EMBL" id="JAUSUE010000029">
    <property type="protein sequence ID" value="MDQ0205102.1"/>
    <property type="molecule type" value="Genomic_DNA"/>
</dbReference>
<name>A0ABT9YB91_9FIRM</name>
<comment type="caution">
    <text evidence="2">The sequence shown here is derived from an EMBL/GenBank/DDBJ whole genome shotgun (WGS) entry which is preliminary data.</text>
</comment>
<gene>
    <name evidence="2" type="ORF">J2S01_002840</name>
</gene>
<sequence length="280" mass="30560">MKLVNGYDLMKYAQTRNLVLPAFNTTNMEMTFAIAKGLNDAQLPGYIQISSNNLRLSDPETIVFLARKAAVKYDIPIGLHLDHGKSYADVKACVNAGFTSIMIDASHLLFEENIAAVKKAVQYCHFYDIPVEAELGAIGGKEDDMASESDCKTDPDMVLDFVERTGCDTLAVAVGNVHGLEAKPKIDISLLEKISKISPVPLVMHGGSGIPFDIIREAVKHNLIKINYGADLRRAFVTTFGQAYEKNNMETDIIDLSLSGVKNVAAVAENLVKTINDIPI</sequence>
<dbReference type="PIRSF" id="PIRSF001359">
    <property type="entry name" value="F_bP_aldolase_II"/>
    <property type="match status" value="1"/>
</dbReference>
<dbReference type="SUPFAM" id="SSF51569">
    <property type="entry name" value="Aldolase"/>
    <property type="match status" value="1"/>
</dbReference>
<dbReference type="InterPro" id="IPR050246">
    <property type="entry name" value="Class_II_FBP_aldolase"/>
</dbReference>